<dbReference type="GO" id="GO:0003677">
    <property type="term" value="F:DNA binding"/>
    <property type="evidence" value="ECO:0007669"/>
    <property type="project" value="UniProtKB-KW"/>
</dbReference>
<evidence type="ECO:0000259" key="3">
    <source>
        <dbReference type="PROSITE" id="PS50943"/>
    </source>
</evidence>
<reference evidence="4 5" key="1">
    <citation type="submission" date="2018-11" db="EMBL/GenBank/DDBJ databases">
        <title>Genome sequencing and assembly of Clostridium tagluense strain A121.</title>
        <authorList>
            <person name="Murakami T."/>
            <person name="Segawa T."/>
            <person name="Shcherbakova V.A."/>
            <person name="Mori H."/>
            <person name="Yoshimura Y."/>
        </authorList>
    </citation>
    <scope>NUCLEOTIDE SEQUENCE [LARGE SCALE GENOMIC DNA]</scope>
    <source>
        <strain evidence="4 5">A121</strain>
    </source>
</reference>
<comment type="caution">
    <text evidence="4">The sequence shown here is derived from an EMBL/GenBank/DDBJ whole genome shotgun (WGS) entry which is preliminary data.</text>
</comment>
<feature type="transmembrane region" description="Helical" evidence="2">
    <location>
        <begin position="107"/>
        <end position="124"/>
    </location>
</feature>
<proteinExistence type="predicted"/>
<protein>
    <submittedName>
        <fullName evidence="4">Transcriptional regulator</fullName>
    </submittedName>
</protein>
<organism evidence="4 5">
    <name type="scientific">Clostridium tagluense</name>
    <dbReference type="NCBI Taxonomy" id="360422"/>
    <lineage>
        <taxon>Bacteria</taxon>
        <taxon>Bacillati</taxon>
        <taxon>Bacillota</taxon>
        <taxon>Clostridia</taxon>
        <taxon>Eubacteriales</taxon>
        <taxon>Clostridiaceae</taxon>
        <taxon>Clostridium</taxon>
    </lineage>
</organism>
<gene>
    <name evidence="4" type="ORF">Ctaglu_41410</name>
</gene>
<dbReference type="Proteomes" id="UP000287872">
    <property type="component" value="Unassembled WGS sequence"/>
</dbReference>
<dbReference type="PROSITE" id="PS50943">
    <property type="entry name" value="HTH_CROC1"/>
    <property type="match status" value="1"/>
</dbReference>
<dbReference type="InterPro" id="IPR010982">
    <property type="entry name" value="Lambda_DNA-bd_dom_sf"/>
</dbReference>
<dbReference type="SMART" id="SM00530">
    <property type="entry name" value="HTH_XRE"/>
    <property type="match status" value="1"/>
</dbReference>
<dbReference type="SUPFAM" id="SSF47413">
    <property type="entry name" value="lambda repressor-like DNA-binding domains"/>
    <property type="match status" value="1"/>
</dbReference>
<dbReference type="CDD" id="cd00093">
    <property type="entry name" value="HTH_XRE"/>
    <property type="match status" value="1"/>
</dbReference>
<keyword evidence="2" id="KW-1133">Transmembrane helix</keyword>
<dbReference type="Gene3D" id="1.10.260.40">
    <property type="entry name" value="lambda repressor-like DNA-binding domains"/>
    <property type="match status" value="1"/>
</dbReference>
<dbReference type="OrthoDB" id="9801008at2"/>
<evidence type="ECO:0000256" key="2">
    <source>
        <dbReference type="SAM" id="Phobius"/>
    </source>
</evidence>
<dbReference type="InterPro" id="IPR001387">
    <property type="entry name" value="Cro/C1-type_HTH"/>
</dbReference>
<sequence length="134" mass="15168">MSFSEKLQRLRKERALSQEQLAELLNVSRQSVSKWESGQTYPEINKLIILSDLFKITIDDLVKDKNTLCVYNEDVESEEEEEDDGESSLMVGGMIVGMAIGFITDNYIWSMVGVFLPVGVTYIIKGIKEIKGKI</sequence>
<accession>A0A401UST0</accession>
<evidence type="ECO:0000313" key="4">
    <source>
        <dbReference type="EMBL" id="GCD12518.1"/>
    </source>
</evidence>
<keyword evidence="1" id="KW-0238">DNA-binding</keyword>
<name>A0A401UST0_9CLOT</name>
<dbReference type="PANTHER" id="PTHR46558:SF13">
    <property type="entry name" value="HTH-TYPE TRANSCRIPTIONAL REGULATOR IMMR"/>
    <property type="match status" value="1"/>
</dbReference>
<feature type="domain" description="HTH cro/C1-type" evidence="3">
    <location>
        <begin position="7"/>
        <end position="61"/>
    </location>
</feature>
<keyword evidence="2" id="KW-0812">Transmembrane</keyword>
<evidence type="ECO:0000256" key="1">
    <source>
        <dbReference type="ARBA" id="ARBA00023125"/>
    </source>
</evidence>
<dbReference type="EMBL" id="BHYK01000035">
    <property type="protein sequence ID" value="GCD12518.1"/>
    <property type="molecule type" value="Genomic_DNA"/>
</dbReference>
<dbReference type="PANTHER" id="PTHR46558">
    <property type="entry name" value="TRACRIPTIONAL REGULATORY PROTEIN-RELATED-RELATED"/>
    <property type="match status" value="1"/>
</dbReference>
<keyword evidence="5" id="KW-1185">Reference proteome</keyword>
<evidence type="ECO:0000313" key="5">
    <source>
        <dbReference type="Proteomes" id="UP000287872"/>
    </source>
</evidence>
<keyword evidence="2" id="KW-0472">Membrane</keyword>
<dbReference type="AlphaFoldDB" id="A0A401UST0"/>
<dbReference type="Pfam" id="PF01381">
    <property type="entry name" value="HTH_3"/>
    <property type="match status" value="1"/>
</dbReference>